<comment type="catalytic activity">
    <reaction evidence="2">
        <text>L-threonyl-[protein] + ATP = O-phospho-L-threonyl-[protein] + ADP + H(+)</text>
        <dbReference type="Rhea" id="RHEA:46608"/>
        <dbReference type="Rhea" id="RHEA-COMP:11060"/>
        <dbReference type="Rhea" id="RHEA-COMP:11605"/>
        <dbReference type="ChEBI" id="CHEBI:15378"/>
        <dbReference type="ChEBI" id="CHEBI:30013"/>
        <dbReference type="ChEBI" id="CHEBI:30616"/>
        <dbReference type="ChEBI" id="CHEBI:61977"/>
        <dbReference type="ChEBI" id="CHEBI:456216"/>
        <dbReference type="EC" id="2.7.11.1"/>
    </reaction>
</comment>
<evidence type="ECO:0000256" key="1">
    <source>
        <dbReference type="ARBA" id="ARBA00022553"/>
    </source>
</evidence>
<comment type="catalytic activity">
    <reaction evidence="3">
        <text>L-seryl-[protein] + ATP = O-phospho-L-seryl-[protein] + ADP + H(+)</text>
        <dbReference type="Rhea" id="RHEA:17989"/>
        <dbReference type="Rhea" id="RHEA-COMP:9863"/>
        <dbReference type="Rhea" id="RHEA-COMP:11604"/>
        <dbReference type="ChEBI" id="CHEBI:15378"/>
        <dbReference type="ChEBI" id="CHEBI:29999"/>
        <dbReference type="ChEBI" id="CHEBI:30616"/>
        <dbReference type="ChEBI" id="CHEBI:83421"/>
        <dbReference type="ChEBI" id="CHEBI:456216"/>
        <dbReference type="EC" id="2.7.11.1"/>
    </reaction>
</comment>
<dbReference type="InterPro" id="IPR050839">
    <property type="entry name" value="Rho-assoc_Ser/Thr_Kinase"/>
</dbReference>
<protein>
    <submittedName>
        <fullName evidence="4">Uncharacterized protein</fullName>
    </submittedName>
</protein>
<name>A0A9I9EDR7_CUCME</name>
<dbReference type="PANTHER" id="PTHR22988:SF76">
    <property type="entry name" value="CHROMOSOME UNDETERMINED SCAFFOLD_135, WHOLE GENOME SHOTGUN SEQUENCE"/>
    <property type="match status" value="1"/>
</dbReference>
<dbReference type="GO" id="GO:0004674">
    <property type="term" value="F:protein serine/threonine kinase activity"/>
    <property type="evidence" value="ECO:0007669"/>
    <property type="project" value="UniProtKB-EC"/>
</dbReference>
<evidence type="ECO:0000313" key="4">
    <source>
        <dbReference type="EnsemblPlants" id="MELO3C032346.2.1"/>
    </source>
</evidence>
<dbReference type="PANTHER" id="PTHR22988">
    <property type="entry name" value="MYOTONIC DYSTROPHY S/T KINASE-RELATED"/>
    <property type="match status" value="1"/>
</dbReference>
<reference evidence="4" key="1">
    <citation type="submission" date="2023-03" db="UniProtKB">
        <authorList>
            <consortium name="EnsemblPlants"/>
        </authorList>
    </citation>
    <scope>IDENTIFICATION</scope>
</reference>
<accession>A0A9I9EDR7</accession>
<dbReference type="AlphaFoldDB" id="A0A9I9EDR7"/>
<keyword evidence="1" id="KW-0597">Phosphoprotein</keyword>
<dbReference type="InterPro" id="IPR011009">
    <property type="entry name" value="Kinase-like_dom_sf"/>
</dbReference>
<proteinExistence type="predicted"/>
<organism evidence="4">
    <name type="scientific">Cucumis melo</name>
    <name type="common">Muskmelon</name>
    <dbReference type="NCBI Taxonomy" id="3656"/>
    <lineage>
        <taxon>Eukaryota</taxon>
        <taxon>Viridiplantae</taxon>
        <taxon>Streptophyta</taxon>
        <taxon>Embryophyta</taxon>
        <taxon>Tracheophyta</taxon>
        <taxon>Spermatophyta</taxon>
        <taxon>Magnoliopsida</taxon>
        <taxon>eudicotyledons</taxon>
        <taxon>Gunneridae</taxon>
        <taxon>Pentapetalae</taxon>
        <taxon>rosids</taxon>
        <taxon>fabids</taxon>
        <taxon>Cucurbitales</taxon>
        <taxon>Cucurbitaceae</taxon>
        <taxon>Benincaseae</taxon>
        <taxon>Cucumis</taxon>
    </lineage>
</organism>
<dbReference type="Gramene" id="MELO3C032346.2.1">
    <property type="protein sequence ID" value="MELO3C032346.2.1"/>
    <property type="gene ID" value="MELO3C032346.2"/>
</dbReference>
<sequence length="194" mass="22053">MELFSGGWLGLFASSYWKWSLGAIMYEMLVDCPPFYSDDPITSCRKIVHWKNHLKFPEDAKLIIEAKDLICRLYWRSIPNQSIHYNNQAFTATYRNTEFVSGPSMLDPSIPGKRGSGPSTKMLLIPKDLSFVGYTFKNFDAVKGIKGRNSIIQAHDKNRTLFYGCLTTGALLLASFLLEQELANHPFFTIVVIK</sequence>
<evidence type="ECO:0000256" key="2">
    <source>
        <dbReference type="ARBA" id="ARBA00047899"/>
    </source>
</evidence>
<dbReference type="Gene3D" id="1.10.510.10">
    <property type="entry name" value="Transferase(Phosphotransferase) domain 1"/>
    <property type="match status" value="1"/>
</dbReference>
<dbReference type="SUPFAM" id="SSF56112">
    <property type="entry name" value="Protein kinase-like (PK-like)"/>
    <property type="match status" value="1"/>
</dbReference>
<dbReference type="EnsemblPlants" id="MELO3C032346.2.1">
    <property type="protein sequence ID" value="MELO3C032346.2.1"/>
    <property type="gene ID" value="MELO3C032346.2"/>
</dbReference>
<evidence type="ECO:0000256" key="3">
    <source>
        <dbReference type="ARBA" id="ARBA00048679"/>
    </source>
</evidence>